<dbReference type="InterPro" id="IPR014001">
    <property type="entry name" value="Helicase_ATP-bd"/>
</dbReference>
<evidence type="ECO:0000259" key="9">
    <source>
        <dbReference type="PROSITE" id="PS50089"/>
    </source>
</evidence>
<dbReference type="PANTHER" id="PTHR45626">
    <property type="entry name" value="TRANSCRIPTION TERMINATION FACTOR 2-RELATED"/>
    <property type="match status" value="1"/>
</dbReference>
<dbReference type="PROSITE" id="PS51194">
    <property type="entry name" value="HELICASE_CTER"/>
    <property type="match status" value="1"/>
</dbReference>
<dbReference type="Gene3D" id="3.40.50.10810">
    <property type="entry name" value="Tandem AAA-ATPase domain"/>
    <property type="match status" value="1"/>
</dbReference>
<feature type="domain" description="RING-type" evidence="9">
    <location>
        <begin position="694"/>
        <end position="741"/>
    </location>
</feature>
<evidence type="ECO:0000256" key="5">
    <source>
        <dbReference type="ARBA" id="ARBA00022833"/>
    </source>
</evidence>
<dbReference type="InterPro" id="IPR050628">
    <property type="entry name" value="SNF2_RAD54_helicase_TF"/>
</dbReference>
<dbReference type="PROSITE" id="PS50089">
    <property type="entry name" value="ZF_RING_2"/>
    <property type="match status" value="1"/>
</dbReference>
<dbReference type="GO" id="GO:0008270">
    <property type="term" value="F:zinc ion binding"/>
    <property type="evidence" value="ECO:0007669"/>
    <property type="project" value="UniProtKB-KW"/>
</dbReference>
<name>A0AA39ZF74_9PEZI</name>
<dbReference type="InterPro" id="IPR038718">
    <property type="entry name" value="SNF2-like_sf"/>
</dbReference>
<dbReference type="PANTHER" id="PTHR45626:SF52">
    <property type="entry name" value="SINGLE-STRANDED DNA-DEPENDENT ATPASE (EUROFUNG)"/>
    <property type="match status" value="1"/>
</dbReference>
<dbReference type="GO" id="GO:0008094">
    <property type="term" value="F:ATP-dependent activity, acting on DNA"/>
    <property type="evidence" value="ECO:0007669"/>
    <property type="project" value="TreeGrafter"/>
</dbReference>
<evidence type="ECO:0000313" key="12">
    <source>
        <dbReference type="EMBL" id="KAK0669910.1"/>
    </source>
</evidence>
<feature type="compositionally biased region" description="Polar residues" evidence="8">
    <location>
        <begin position="34"/>
        <end position="43"/>
    </location>
</feature>
<dbReference type="AlphaFoldDB" id="A0AA39ZF74"/>
<feature type="region of interest" description="Disordered" evidence="8">
    <location>
        <begin position="34"/>
        <end position="75"/>
    </location>
</feature>
<dbReference type="Pfam" id="PF00271">
    <property type="entry name" value="Helicase_C"/>
    <property type="match status" value="1"/>
</dbReference>
<proteinExistence type="predicted"/>
<feature type="domain" description="Helicase C-terminal" evidence="11">
    <location>
        <begin position="769"/>
        <end position="928"/>
    </location>
</feature>
<dbReference type="InterPro" id="IPR000330">
    <property type="entry name" value="SNF2_N"/>
</dbReference>
<keyword evidence="13" id="KW-1185">Reference proteome</keyword>
<organism evidence="12 13">
    <name type="scientific">Cercophora samala</name>
    <dbReference type="NCBI Taxonomy" id="330535"/>
    <lineage>
        <taxon>Eukaryota</taxon>
        <taxon>Fungi</taxon>
        <taxon>Dikarya</taxon>
        <taxon>Ascomycota</taxon>
        <taxon>Pezizomycotina</taxon>
        <taxon>Sordariomycetes</taxon>
        <taxon>Sordariomycetidae</taxon>
        <taxon>Sordariales</taxon>
        <taxon>Lasiosphaeriaceae</taxon>
        <taxon>Cercophora</taxon>
    </lineage>
</organism>
<keyword evidence="5" id="KW-0862">Zinc</keyword>
<dbReference type="Gene3D" id="3.40.50.300">
    <property type="entry name" value="P-loop containing nucleotide triphosphate hydrolases"/>
    <property type="match status" value="1"/>
</dbReference>
<dbReference type="GO" id="GO:0005634">
    <property type="term" value="C:nucleus"/>
    <property type="evidence" value="ECO:0007669"/>
    <property type="project" value="TreeGrafter"/>
</dbReference>
<keyword evidence="6" id="KW-0067">ATP-binding</keyword>
<evidence type="ECO:0000313" key="13">
    <source>
        <dbReference type="Proteomes" id="UP001174997"/>
    </source>
</evidence>
<evidence type="ECO:0000256" key="6">
    <source>
        <dbReference type="ARBA" id="ARBA00022840"/>
    </source>
</evidence>
<evidence type="ECO:0000259" key="11">
    <source>
        <dbReference type="PROSITE" id="PS51194"/>
    </source>
</evidence>
<dbReference type="InterPro" id="IPR001841">
    <property type="entry name" value="Znf_RING"/>
</dbReference>
<evidence type="ECO:0000256" key="7">
    <source>
        <dbReference type="PROSITE-ProRule" id="PRU00175"/>
    </source>
</evidence>
<dbReference type="SMART" id="SM00487">
    <property type="entry name" value="DEXDc"/>
    <property type="match status" value="1"/>
</dbReference>
<dbReference type="InterPro" id="IPR001650">
    <property type="entry name" value="Helicase_C-like"/>
</dbReference>
<keyword evidence="1" id="KW-0479">Metal-binding</keyword>
<dbReference type="CDD" id="cd18008">
    <property type="entry name" value="DEXDc_SHPRH-like"/>
    <property type="match status" value="1"/>
</dbReference>
<dbReference type="PROSITE" id="PS51192">
    <property type="entry name" value="HELICASE_ATP_BIND_1"/>
    <property type="match status" value="1"/>
</dbReference>
<evidence type="ECO:0000256" key="4">
    <source>
        <dbReference type="ARBA" id="ARBA00022801"/>
    </source>
</evidence>
<comment type="caution">
    <text evidence="12">The sequence shown here is derived from an EMBL/GenBank/DDBJ whole genome shotgun (WGS) entry which is preliminary data.</text>
</comment>
<dbReference type="Pfam" id="PF00176">
    <property type="entry name" value="SNF2-rel_dom"/>
    <property type="match status" value="1"/>
</dbReference>
<dbReference type="GO" id="GO:0005524">
    <property type="term" value="F:ATP binding"/>
    <property type="evidence" value="ECO:0007669"/>
    <property type="project" value="UniProtKB-KW"/>
</dbReference>
<accession>A0AA39ZF74</accession>
<protein>
    <submittedName>
        <fullName evidence="12">SNF2 family N-terminal domain-containing protein</fullName>
    </submittedName>
</protein>
<dbReference type="Proteomes" id="UP001174997">
    <property type="component" value="Unassembled WGS sequence"/>
</dbReference>
<dbReference type="InterPro" id="IPR049730">
    <property type="entry name" value="SNF2/RAD54-like_C"/>
</dbReference>
<dbReference type="SMART" id="SM00490">
    <property type="entry name" value="HELICc"/>
    <property type="match status" value="1"/>
</dbReference>
<feature type="domain" description="Helicase ATP-binding" evidence="10">
    <location>
        <begin position="370"/>
        <end position="556"/>
    </location>
</feature>
<sequence length="940" mass="105515">MSSTKRPYPFENEQQENAHAFNWQPHDWWQSDQFHVTSPSPVQHGSAEPLINGPAGGNVHLHTSQQHADESSELRHTIHTHSDLEADVAIGSTPHTADEAYICFGSIPDLKAQLRTMPLIRPNDATLTPSQCFKILEHGAFYALDFHGIRFAVLKKKICESFKALPRDMEISLQAFISREEWGKMINRWEEENMSAVVNFDLNIYGLREHAVDVGRALSKEQLFLQQPCFGLDGYTYYNPHYLHPEEILGKEVSETPIPLHNNQSHDTHLTASDEPSKVMEDEIHPNNDTAEINTILNSLSYYSILAKSLADRSIIRTVLLDHQAKALDFILRRETGELPPEMSLWENCPEDDSDLDDSSYRHIITGGRSKEPRDVKGGIIADDMGLGKTLVVLSTIAGSMSRANAFLSAARNEAPGSATSVASRSTLVICPSSLLIDSWIDEIRKHTYPGYITWHKHHGQGREDGRSRKQLMESDVVLTTYATVVAELRKGQAVLRCIDWFRIVLDEAHEIRNSSTKQHQATAELRAQHRWCLTGTPIQNSVDDLGALVSFLRVPSVENPATFRKFIANISTSNSHTRFKNLRMLLGSICLRRTREILGLPDPEPKQRDVKLTASEREEYKSIEQRCRQEIDRAVSGHGRGKLNSTVLESLLRLRLFCNNGTARKEPGTVSPRHGMDMDEVLSYLQQNNEADCSYCFRQVYSINEAPDTDGGLLIPECLHLVCRACIPQYHAAGGRCPLHPVGQVQNSLPFGYPNHTAHHMPTQYPSKLLAFLEDISMQLSQKSIVFSSWKKTLGLIGELLTSHGIPFYCIQGSLSLGERIRILQAFRSSAGANILLMTLGTGAVGLNLAVASRIYLMEPQWNPSVELQAIGRALRLGQTEQVAIVRYIVKHTIEDSNVLSRQEAKLQLASGGFGKRRRGIREKELESLLGYFRAQERE</sequence>
<dbReference type="GO" id="GO:0016787">
    <property type="term" value="F:hydrolase activity"/>
    <property type="evidence" value="ECO:0007669"/>
    <property type="project" value="UniProtKB-KW"/>
</dbReference>
<evidence type="ECO:0000256" key="8">
    <source>
        <dbReference type="SAM" id="MobiDB-lite"/>
    </source>
</evidence>
<reference evidence="12" key="1">
    <citation type="submission" date="2023-06" db="EMBL/GenBank/DDBJ databases">
        <title>Genome-scale phylogeny and comparative genomics of the fungal order Sordariales.</title>
        <authorList>
            <consortium name="Lawrence Berkeley National Laboratory"/>
            <person name="Hensen N."/>
            <person name="Bonometti L."/>
            <person name="Westerberg I."/>
            <person name="Brannstrom I.O."/>
            <person name="Guillou S."/>
            <person name="Cros-Aarteil S."/>
            <person name="Calhoun S."/>
            <person name="Haridas S."/>
            <person name="Kuo A."/>
            <person name="Mondo S."/>
            <person name="Pangilinan J."/>
            <person name="Riley R."/>
            <person name="Labutti K."/>
            <person name="Andreopoulos B."/>
            <person name="Lipzen A."/>
            <person name="Chen C."/>
            <person name="Yanf M."/>
            <person name="Daum C."/>
            <person name="Ng V."/>
            <person name="Clum A."/>
            <person name="Steindorff A."/>
            <person name="Ohm R."/>
            <person name="Martin F."/>
            <person name="Silar P."/>
            <person name="Natvig D."/>
            <person name="Lalanne C."/>
            <person name="Gautier V."/>
            <person name="Ament-Velasquez S.L."/>
            <person name="Kruys A."/>
            <person name="Hutchinson M.I."/>
            <person name="Powell A.J."/>
            <person name="Barry K."/>
            <person name="Miller A.N."/>
            <person name="Grigoriev I.V."/>
            <person name="Debuchy R."/>
            <person name="Gladieux P."/>
            <person name="Thoren M.H."/>
            <person name="Johannesson H."/>
        </authorList>
    </citation>
    <scope>NUCLEOTIDE SEQUENCE</scope>
    <source>
        <strain evidence="12">CBS 307.81</strain>
    </source>
</reference>
<evidence type="ECO:0000259" key="10">
    <source>
        <dbReference type="PROSITE" id="PS51192"/>
    </source>
</evidence>
<keyword evidence="3 7" id="KW-0863">Zinc-finger</keyword>
<dbReference type="GO" id="GO:0006281">
    <property type="term" value="P:DNA repair"/>
    <property type="evidence" value="ECO:0007669"/>
    <property type="project" value="TreeGrafter"/>
</dbReference>
<dbReference type="SUPFAM" id="SSF52540">
    <property type="entry name" value="P-loop containing nucleoside triphosphate hydrolases"/>
    <property type="match status" value="2"/>
</dbReference>
<dbReference type="InterPro" id="IPR017907">
    <property type="entry name" value="Znf_RING_CS"/>
</dbReference>
<dbReference type="CDD" id="cd18793">
    <property type="entry name" value="SF2_C_SNF"/>
    <property type="match status" value="1"/>
</dbReference>
<keyword evidence="2" id="KW-0547">Nucleotide-binding</keyword>
<gene>
    <name evidence="12" type="ORF">QBC41DRAFT_318786</name>
</gene>
<evidence type="ECO:0000256" key="3">
    <source>
        <dbReference type="ARBA" id="ARBA00022771"/>
    </source>
</evidence>
<keyword evidence="4" id="KW-0378">Hydrolase</keyword>
<evidence type="ECO:0000256" key="2">
    <source>
        <dbReference type="ARBA" id="ARBA00022741"/>
    </source>
</evidence>
<dbReference type="EMBL" id="JAULSY010000037">
    <property type="protein sequence ID" value="KAK0669910.1"/>
    <property type="molecule type" value="Genomic_DNA"/>
</dbReference>
<evidence type="ECO:0000256" key="1">
    <source>
        <dbReference type="ARBA" id="ARBA00022723"/>
    </source>
</evidence>
<dbReference type="InterPro" id="IPR027417">
    <property type="entry name" value="P-loop_NTPase"/>
</dbReference>
<dbReference type="PROSITE" id="PS00518">
    <property type="entry name" value="ZF_RING_1"/>
    <property type="match status" value="1"/>
</dbReference>